<dbReference type="PANTHER" id="PTHR37488">
    <property type="entry name" value="DUF1275 DOMAIN-CONTAINING PROTEIN"/>
    <property type="match status" value="1"/>
</dbReference>
<keyword evidence="1" id="KW-0812">Transmembrane</keyword>
<evidence type="ECO:0000313" key="3">
    <source>
        <dbReference type="Proteomes" id="UP000234254"/>
    </source>
</evidence>
<dbReference type="EMBL" id="MSFM01000012">
    <property type="protein sequence ID" value="PKY01196.1"/>
    <property type="molecule type" value="Genomic_DNA"/>
</dbReference>
<dbReference type="RefSeq" id="XP_024689790.1">
    <property type="nucleotide sequence ID" value="XM_024838349.1"/>
</dbReference>
<reference evidence="2" key="1">
    <citation type="submission" date="2016-12" db="EMBL/GenBank/DDBJ databases">
        <title>The genomes of Aspergillus section Nigri reveals drivers in fungal speciation.</title>
        <authorList>
            <consortium name="DOE Joint Genome Institute"/>
            <person name="Vesth T.C."/>
            <person name="Nybo J."/>
            <person name="Theobald S."/>
            <person name="Brandl J."/>
            <person name="Frisvad J.C."/>
            <person name="Nielsen K.F."/>
            <person name="Lyhne E.K."/>
            <person name="Kogle M.E."/>
            <person name="Kuo A."/>
            <person name="Riley R."/>
            <person name="Clum A."/>
            <person name="Nolan M."/>
            <person name="Lipzen A."/>
            <person name="Salamov A."/>
            <person name="Henrissat B."/>
            <person name="Wiebenga A."/>
            <person name="De vries R.P."/>
            <person name="Grigoriev I.V."/>
            <person name="Mortensen U.H."/>
            <person name="Andersen M.R."/>
            <person name="Baker S.E."/>
        </authorList>
    </citation>
    <scope>NUCLEOTIDE SEQUENCE</scope>
    <source>
        <strain evidence="2">IBT 28561</strain>
    </source>
</reference>
<keyword evidence="1" id="KW-1133">Transmembrane helix</keyword>
<dbReference type="GeneID" id="36545873"/>
<feature type="transmembrane region" description="Helical" evidence="1">
    <location>
        <begin position="52"/>
        <end position="72"/>
    </location>
</feature>
<dbReference type="VEuPathDB" id="FungiDB:P168DRAFT_299490"/>
<dbReference type="Proteomes" id="UP000234254">
    <property type="component" value="Unassembled WGS sequence"/>
</dbReference>
<keyword evidence="1" id="KW-0472">Membrane</keyword>
<comment type="caution">
    <text evidence="2">The sequence shown here is derived from an EMBL/GenBank/DDBJ whole genome shotgun (WGS) entry which is preliminary data.</text>
</comment>
<dbReference type="AlphaFoldDB" id="A0A2I1CU85"/>
<accession>A0A2I1CU85</accession>
<feature type="transmembrane region" description="Helical" evidence="1">
    <location>
        <begin position="107"/>
        <end position="127"/>
    </location>
</feature>
<dbReference type="InterPro" id="IPR010699">
    <property type="entry name" value="DUF1275"/>
</dbReference>
<sequence length="247" mass="27325">MTSFENPSSSTVVQEVPSYSHIPSCKGSEKRSFRARLKQFWLGEIDVRWTDLILLAGTFVSGLIDGLAFNAWGNYVNMYTAIAIVSFLIGNFFFIHYGRLLGPRRRIAVVSSFAVQTLFLLVTALLIKERIINPQPDRFEPISWIQLLVASRVLAIPETPTVVLTALVADLLMDPLLYQRPWSSNSKRNRRVGAILTHFASTTAGGGMVKHTGLAGGCGFVWRSRGGITLTFAGWNEKPPVPSKNVV</sequence>
<protein>
    <submittedName>
        <fullName evidence="2">Uncharacterized protein</fullName>
    </submittedName>
</protein>
<dbReference type="PANTHER" id="PTHR37488:SF6">
    <property type="entry name" value="DUF1275 DOMAIN PROTEIN (AFU_ORTHOLOGUE AFUA_3G07550)"/>
    <property type="match status" value="1"/>
</dbReference>
<feature type="transmembrane region" description="Helical" evidence="1">
    <location>
        <begin position="78"/>
        <end position="95"/>
    </location>
</feature>
<gene>
    <name evidence="2" type="ORF">P168DRAFT_299490</name>
</gene>
<dbReference type="OrthoDB" id="5223589at2759"/>
<evidence type="ECO:0000256" key="1">
    <source>
        <dbReference type="SAM" id="Phobius"/>
    </source>
</evidence>
<dbReference type="Pfam" id="PF06912">
    <property type="entry name" value="DUF1275"/>
    <property type="match status" value="1"/>
</dbReference>
<proteinExistence type="predicted"/>
<name>A0A2I1CU85_ASPC2</name>
<organism evidence="2 3">
    <name type="scientific">Aspergillus campestris (strain IBT 28561)</name>
    <dbReference type="NCBI Taxonomy" id="1392248"/>
    <lineage>
        <taxon>Eukaryota</taxon>
        <taxon>Fungi</taxon>
        <taxon>Dikarya</taxon>
        <taxon>Ascomycota</taxon>
        <taxon>Pezizomycotina</taxon>
        <taxon>Eurotiomycetes</taxon>
        <taxon>Eurotiomycetidae</taxon>
        <taxon>Eurotiales</taxon>
        <taxon>Aspergillaceae</taxon>
        <taxon>Aspergillus</taxon>
        <taxon>Aspergillus subgen. Circumdati</taxon>
    </lineage>
</organism>
<evidence type="ECO:0000313" key="2">
    <source>
        <dbReference type="EMBL" id="PKY01196.1"/>
    </source>
</evidence>
<keyword evidence="3" id="KW-1185">Reference proteome</keyword>